<sequence length="112" mass="12384">MGSSVFSGITLTKFGGIIVLGFAKSQIFQVFYFRMYLGIVLFGAAHGLIFLPVLLSYIGSPMNKEKLANHKRAIHGNLDNVQETSLNHRVSKHNSPTPTTTTPTFKVLECDR</sequence>
<evidence type="ECO:0000313" key="2">
    <source>
        <dbReference type="EMBL" id="KAL0131838.1"/>
    </source>
</evidence>
<dbReference type="EMBL" id="JADYXP020000002">
    <property type="protein sequence ID" value="KAL0131838.1"/>
    <property type="molecule type" value="Genomic_DNA"/>
</dbReference>
<name>A0AAW2GXF6_9HYME</name>
<evidence type="ECO:0000256" key="1">
    <source>
        <dbReference type="SAM" id="Phobius"/>
    </source>
</evidence>
<accession>A0AAW2GXF6</accession>
<dbReference type="PANTHER" id="PTHR45727:SF2">
    <property type="entry name" value="NPC INTRACELLULAR CHOLESTEROL TRANSPORTER 1"/>
    <property type="match status" value="1"/>
</dbReference>
<dbReference type="PANTHER" id="PTHR45727">
    <property type="entry name" value="NPC INTRACELLULAR CHOLESTEROL TRANSPORTER 1"/>
    <property type="match status" value="1"/>
</dbReference>
<dbReference type="GO" id="GO:0005886">
    <property type="term" value="C:plasma membrane"/>
    <property type="evidence" value="ECO:0007669"/>
    <property type="project" value="TreeGrafter"/>
</dbReference>
<keyword evidence="1" id="KW-0812">Transmembrane</keyword>
<comment type="caution">
    <text evidence="2">The sequence shown here is derived from an EMBL/GenBank/DDBJ whole genome shotgun (WGS) entry which is preliminary data.</text>
</comment>
<reference evidence="2 3" key="1">
    <citation type="submission" date="2023-03" db="EMBL/GenBank/DDBJ databases">
        <title>High recombination rates correlate with genetic variation in Cardiocondyla obscurior ants.</title>
        <authorList>
            <person name="Errbii M."/>
        </authorList>
    </citation>
    <scope>NUCLEOTIDE SEQUENCE [LARGE SCALE GENOMIC DNA]</scope>
    <source>
        <strain evidence="2">Alpha-2009</strain>
        <tissue evidence="2">Whole body</tissue>
    </source>
</reference>
<protein>
    <submittedName>
        <fullName evidence="2">Uncharacterized protein</fullName>
    </submittedName>
</protein>
<organism evidence="2 3">
    <name type="scientific">Cardiocondyla obscurior</name>
    <dbReference type="NCBI Taxonomy" id="286306"/>
    <lineage>
        <taxon>Eukaryota</taxon>
        <taxon>Metazoa</taxon>
        <taxon>Ecdysozoa</taxon>
        <taxon>Arthropoda</taxon>
        <taxon>Hexapoda</taxon>
        <taxon>Insecta</taxon>
        <taxon>Pterygota</taxon>
        <taxon>Neoptera</taxon>
        <taxon>Endopterygota</taxon>
        <taxon>Hymenoptera</taxon>
        <taxon>Apocrita</taxon>
        <taxon>Aculeata</taxon>
        <taxon>Formicoidea</taxon>
        <taxon>Formicidae</taxon>
        <taxon>Myrmicinae</taxon>
        <taxon>Cardiocondyla</taxon>
    </lineage>
</organism>
<keyword evidence="1" id="KW-0472">Membrane</keyword>
<proteinExistence type="predicted"/>
<dbReference type="AlphaFoldDB" id="A0AAW2GXF6"/>
<dbReference type="GO" id="GO:0015485">
    <property type="term" value="F:cholesterol binding"/>
    <property type="evidence" value="ECO:0007669"/>
    <property type="project" value="TreeGrafter"/>
</dbReference>
<keyword evidence="3" id="KW-1185">Reference proteome</keyword>
<feature type="transmembrane region" description="Helical" evidence="1">
    <location>
        <begin position="35"/>
        <end position="58"/>
    </location>
</feature>
<dbReference type="GO" id="GO:0015918">
    <property type="term" value="P:sterol transport"/>
    <property type="evidence" value="ECO:0007669"/>
    <property type="project" value="TreeGrafter"/>
</dbReference>
<gene>
    <name evidence="2" type="ORF">PUN28_002998</name>
</gene>
<dbReference type="GO" id="GO:0042632">
    <property type="term" value="P:cholesterol homeostasis"/>
    <property type="evidence" value="ECO:0007669"/>
    <property type="project" value="TreeGrafter"/>
</dbReference>
<keyword evidence="1" id="KW-1133">Transmembrane helix</keyword>
<feature type="transmembrane region" description="Helical" evidence="1">
    <location>
        <begin position="6"/>
        <end position="23"/>
    </location>
</feature>
<dbReference type="Proteomes" id="UP001430953">
    <property type="component" value="Unassembled WGS sequence"/>
</dbReference>
<dbReference type="GO" id="GO:0030299">
    <property type="term" value="P:intestinal cholesterol absorption"/>
    <property type="evidence" value="ECO:0007669"/>
    <property type="project" value="TreeGrafter"/>
</dbReference>
<evidence type="ECO:0000313" key="3">
    <source>
        <dbReference type="Proteomes" id="UP001430953"/>
    </source>
</evidence>